<feature type="transmembrane region" description="Helical" evidence="5">
    <location>
        <begin position="384"/>
        <end position="404"/>
    </location>
</feature>
<evidence type="ECO:0000256" key="3">
    <source>
        <dbReference type="ARBA" id="ARBA00022989"/>
    </source>
</evidence>
<evidence type="ECO:0000256" key="4">
    <source>
        <dbReference type="ARBA" id="ARBA00023136"/>
    </source>
</evidence>
<comment type="subcellular location">
    <subcellularLocation>
        <location evidence="1">Membrane</location>
        <topology evidence="1">Multi-pass membrane protein</topology>
    </subcellularLocation>
</comment>
<dbReference type="InterPro" id="IPR018045">
    <property type="entry name" value="S04_transporter_CS"/>
</dbReference>
<dbReference type="InterPro" id="IPR002645">
    <property type="entry name" value="STAS_dom"/>
</dbReference>
<feature type="transmembrane region" description="Helical" evidence="5">
    <location>
        <begin position="424"/>
        <end position="442"/>
    </location>
</feature>
<dbReference type="GO" id="GO:0016020">
    <property type="term" value="C:membrane"/>
    <property type="evidence" value="ECO:0007669"/>
    <property type="project" value="UniProtKB-SubCell"/>
</dbReference>
<feature type="transmembrane region" description="Helical" evidence="5">
    <location>
        <begin position="292"/>
        <end position="311"/>
    </location>
</feature>
<feature type="transmembrane region" description="Helical" evidence="5">
    <location>
        <begin position="481"/>
        <end position="512"/>
    </location>
</feature>
<reference evidence="7 8" key="1">
    <citation type="journal article" date="2018" name="MBio">
        <title>Comparative Genomics Reveals the Core Gene Toolbox for the Fungus-Insect Symbiosis.</title>
        <authorList>
            <person name="Wang Y."/>
            <person name="Stata M."/>
            <person name="Wang W."/>
            <person name="Stajich J.E."/>
            <person name="White M.M."/>
            <person name="Moncalvo J.M."/>
        </authorList>
    </citation>
    <scope>NUCLEOTIDE SEQUENCE [LARGE SCALE GENOMIC DNA]</scope>
    <source>
        <strain evidence="7 8">AUS-77-4</strain>
    </source>
</reference>
<sequence>MISINSPSLSISYSESTALISETDAENEGIRNSEDSVRHGTHQRHAKYSSYWWNKRIKYYIPILGWLPNYKLKNLANDVRAGLTVACLVIPQGLSYGSLTNIAPEYGLYTALAPVLVYGIFGTSRHLSLGPGALVSMLVGSLIKDQQKLFFLANPNATEHERIAFVSMISRLLCFLVGLITLVLGMFQMGFLDSLLSLACLRGFVGGAAIVIFIEQWITGLGLKPLKLEPGESKSIYAEIKYIFSNLHNSHVLTAKITLGCLAFLFFSLWLKRILRKNKNRPIIFGFGTQHLKFILELPELLIMLCVLVLWSKHDDWASKGVKVFGLVETKLPRFKIPMLPTIADGKDVMSSALTMMVIGVVESVIISREYASRNHYSVSSNRELVALGMSNIVGGFFGAYPAFGSLSRSKLNEKSKGKTQLSGIITFTVVFAFVYSFLPLLQLLPRATLSAVVIYTMVGLLPPFPKSIIFLIGVRAWNDLILLVLVFLITVFVSVESGILFAISASVVVVIKRTNLPRIKLLGRVSGSTTEFHPIHESNDELRVSHIDGMLIVCVEEPLYFANTAQLRGRLNRLELFGDMRVHPSEDRRLPPTRAIVFEFSMMHSVDGR</sequence>
<dbReference type="OrthoDB" id="427213at2759"/>
<feature type="transmembrane region" description="Helical" evidence="5">
    <location>
        <begin position="199"/>
        <end position="218"/>
    </location>
</feature>
<dbReference type="Gene3D" id="3.30.750.24">
    <property type="entry name" value="STAS domain"/>
    <property type="match status" value="1"/>
</dbReference>
<protein>
    <recommendedName>
        <fullName evidence="6">STAS domain-containing protein</fullName>
    </recommendedName>
</protein>
<feature type="transmembrane region" description="Helical" evidence="5">
    <location>
        <begin position="349"/>
        <end position="372"/>
    </location>
</feature>
<keyword evidence="3 5" id="KW-1133">Transmembrane helix</keyword>
<dbReference type="STRING" id="61424.A0A2T9Z1U5"/>
<dbReference type="InterPro" id="IPR011547">
    <property type="entry name" value="SLC26A/SulP_dom"/>
</dbReference>
<feature type="transmembrane region" description="Helical" evidence="5">
    <location>
        <begin position="252"/>
        <end position="271"/>
    </location>
</feature>
<feature type="transmembrane region" description="Helical" evidence="5">
    <location>
        <begin position="454"/>
        <end position="475"/>
    </location>
</feature>
<comment type="caution">
    <text evidence="7">The sequence shown here is derived from an EMBL/GenBank/DDBJ whole genome shotgun (WGS) entry which is preliminary data.</text>
</comment>
<proteinExistence type="predicted"/>
<dbReference type="InterPro" id="IPR036513">
    <property type="entry name" value="STAS_dom_sf"/>
</dbReference>
<evidence type="ECO:0000256" key="2">
    <source>
        <dbReference type="ARBA" id="ARBA00022692"/>
    </source>
</evidence>
<dbReference type="AlphaFoldDB" id="A0A2T9Z1U5"/>
<keyword evidence="2 5" id="KW-0812">Transmembrane</keyword>
<dbReference type="InterPro" id="IPR001902">
    <property type="entry name" value="SLC26A/SulP_fam"/>
</dbReference>
<keyword evidence="8" id="KW-1185">Reference proteome</keyword>
<evidence type="ECO:0000259" key="6">
    <source>
        <dbReference type="PROSITE" id="PS50801"/>
    </source>
</evidence>
<evidence type="ECO:0000256" key="5">
    <source>
        <dbReference type="SAM" id="Phobius"/>
    </source>
</evidence>
<dbReference type="Proteomes" id="UP000245699">
    <property type="component" value="Unassembled WGS sequence"/>
</dbReference>
<accession>A0A2T9Z1U5</accession>
<dbReference type="EMBL" id="MBFT01000076">
    <property type="protein sequence ID" value="PVU98529.1"/>
    <property type="molecule type" value="Genomic_DNA"/>
</dbReference>
<dbReference type="PROSITE" id="PS50801">
    <property type="entry name" value="STAS"/>
    <property type="match status" value="1"/>
</dbReference>
<dbReference type="GO" id="GO:0008271">
    <property type="term" value="F:secondary active sulfate transmembrane transporter activity"/>
    <property type="evidence" value="ECO:0007669"/>
    <property type="project" value="InterPro"/>
</dbReference>
<feature type="transmembrane region" description="Helical" evidence="5">
    <location>
        <begin position="163"/>
        <end position="187"/>
    </location>
</feature>
<dbReference type="Pfam" id="PF00916">
    <property type="entry name" value="Sulfate_transp"/>
    <property type="match status" value="1"/>
</dbReference>
<feature type="domain" description="STAS" evidence="6">
    <location>
        <begin position="541"/>
        <end position="610"/>
    </location>
</feature>
<dbReference type="PANTHER" id="PTHR11814">
    <property type="entry name" value="SULFATE TRANSPORTER"/>
    <property type="match status" value="1"/>
</dbReference>
<keyword evidence="4 5" id="KW-0472">Membrane</keyword>
<evidence type="ECO:0000313" key="7">
    <source>
        <dbReference type="EMBL" id="PVU98529.1"/>
    </source>
</evidence>
<gene>
    <name evidence="7" type="ORF">BB559_001505</name>
</gene>
<feature type="transmembrane region" description="Helical" evidence="5">
    <location>
        <begin position="126"/>
        <end position="143"/>
    </location>
</feature>
<name>A0A2T9Z1U5_9FUNG</name>
<organism evidence="7 8">
    <name type="scientific">Furculomyces boomerangus</name>
    <dbReference type="NCBI Taxonomy" id="61424"/>
    <lineage>
        <taxon>Eukaryota</taxon>
        <taxon>Fungi</taxon>
        <taxon>Fungi incertae sedis</taxon>
        <taxon>Zoopagomycota</taxon>
        <taxon>Kickxellomycotina</taxon>
        <taxon>Harpellomycetes</taxon>
        <taxon>Harpellales</taxon>
        <taxon>Harpellaceae</taxon>
        <taxon>Furculomyces</taxon>
    </lineage>
</organism>
<dbReference type="PROSITE" id="PS01130">
    <property type="entry name" value="SLC26A"/>
    <property type="match status" value="1"/>
</dbReference>
<evidence type="ECO:0000256" key="1">
    <source>
        <dbReference type="ARBA" id="ARBA00004141"/>
    </source>
</evidence>
<evidence type="ECO:0000313" key="8">
    <source>
        <dbReference type="Proteomes" id="UP000245699"/>
    </source>
</evidence>